<evidence type="ECO:0000256" key="1">
    <source>
        <dbReference type="ARBA" id="ARBA00004141"/>
    </source>
</evidence>
<dbReference type="InParanoid" id="A0A2K3DAZ3"/>
<name>A0A2K3DAZ3_CHLRE</name>
<dbReference type="PaxDb" id="3055-EDP07802"/>
<keyword evidence="4 8" id="KW-0812">Transmembrane</keyword>
<sequence>MLNERYLAVVTTGIQTLCIIGAGRLAANRGLFEPTSVTRILNRFVVVVCLPALQFWLLAIKTDMRNMEHWRAVGAFMLWTLLVQLACTAWVIIFERGKLSRIGVHSLVLVANNTGILAPVVLEAAVAPSAAAIGMLATIVLYFQQLPTAMVLFELDRIATSKGAAAAAAAAAAGTGGGALHTPAGADASALDATTSTSSLAKWLRQATGPGGERQAALQKPITLVGKVSGGGTGQAAAGAWPSPVQAATAAALGQSPADARLGFRDGEELPPVARARGTAGGAASRTHRASPLVRQGEDEAGGGQAVLVSGRDVGVVSRSRAHGHSGGSGAAAEDAGLAAASQVATAAAAAGVQVVHGHTPARPTMAMPTHNPHFYSLPTSGTPTQHHNPYQHPNEGGGHQHLPLSYAGAAAAAISAATSTVATATASPAASSPERSSVSFLNPPPPSEPPHEPSLRHAAQLVLSNALMWTTGAATVVSMLGLHALLDPAEPTHIPLLGFVEGTLAWLARCSVPVSLFAMGLWGASRAAETSGSGSGRGWIVKTAVYLAIKLFLLPWVMVFVNSLLGLGGRLGRSMVVLTCVPVGQMAFVVSEQYGEGAEAVTGVMQVGLLLMLPHVVAVMAALRWLGLYEEDVMMIRGR</sequence>
<feature type="transmembrane region" description="Helical" evidence="8">
    <location>
        <begin position="40"/>
        <end position="60"/>
    </location>
</feature>
<feature type="transmembrane region" description="Helical" evidence="8">
    <location>
        <begin position="132"/>
        <end position="153"/>
    </location>
</feature>
<keyword evidence="6 8" id="KW-0472">Membrane</keyword>
<evidence type="ECO:0000256" key="2">
    <source>
        <dbReference type="ARBA" id="ARBA00009177"/>
    </source>
</evidence>
<dbReference type="OMA" id="EMPAIVK"/>
<feature type="transmembrane region" description="Helical" evidence="8">
    <location>
        <begin position="72"/>
        <end position="94"/>
    </location>
</feature>
<dbReference type="ExpressionAtlas" id="A0A2K3DAZ3">
    <property type="expression patterns" value="baseline and differential"/>
</dbReference>
<evidence type="ECO:0000256" key="4">
    <source>
        <dbReference type="ARBA" id="ARBA00022692"/>
    </source>
</evidence>
<dbReference type="Proteomes" id="UP000006906">
    <property type="component" value="Chromosome 10"/>
</dbReference>
<keyword evidence="3" id="KW-0813">Transport</keyword>
<dbReference type="GO" id="GO:0055085">
    <property type="term" value="P:transmembrane transport"/>
    <property type="evidence" value="ECO:0007669"/>
    <property type="project" value="InterPro"/>
</dbReference>
<evidence type="ECO:0000313" key="10">
    <source>
        <dbReference type="Proteomes" id="UP000006906"/>
    </source>
</evidence>
<dbReference type="GO" id="GO:0016020">
    <property type="term" value="C:membrane"/>
    <property type="evidence" value="ECO:0007669"/>
    <property type="project" value="UniProtKB-SubCell"/>
</dbReference>
<organism evidence="9 10">
    <name type="scientific">Chlamydomonas reinhardtii</name>
    <name type="common">Chlamydomonas smithii</name>
    <dbReference type="NCBI Taxonomy" id="3055"/>
    <lineage>
        <taxon>Eukaryota</taxon>
        <taxon>Viridiplantae</taxon>
        <taxon>Chlorophyta</taxon>
        <taxon>core chlorophytes</taxon>
        <taxon>Chlorophyceae</taxon>
        <taxon>CS clade</taxon>
        <taxon>Chlamydomonadales</taxon>
        <taxon>Chlamydomonadaceae</taxon>
        <taxon>Chlamydomonas</taxon>
    </lineage>
</organism>
<evidence type="ECO:0000256" key="3">
    <source>
        <dbReference type="ARBA" id="ARBA00022448"/>
    </source>
</evidence>
<dbReference type="Gramene" id="PNW77705">
    <property type="protein sequence ID" value="PNW77705"/>
    <property type="gene ID" value="CHLRE_10g448100v5"/>
</dbReference>
<feature type="transmembrane region" description="Helical" evidence="8">
    <location>
        <begin position="507"/>
        <end position="525"/>
    </location>
</feature>
<protein>
    <recommendedName>
        <fullName evidence="11">Auxin efflux carrier</fullName>
    </recommendedName>
</protein>
<dbReference type="InterPro" id="IPR051107">
    <property type="entry name" value="Auxin_Efflux_Carrier"/>
</dbReference>
<feature type="region of interest" description="Disordered" evidence="7">
    <location>
        <begin position="362"/>
        <end position="401"/>
    </location>
</feature>
<evidence type="ECO:0008006" key="11">
    <source>
        <dbReference type="Google" id="ProtNLM"/>
    </source>
</evidence>
<feature type="transmembrane region" description="Helical" evidence="8">
    <location>
        <begin position="545"/>
        <end position="566"/>
    </location>
</feature>
<dbReference type="Pfam" id="PF03547">
    <property type="entry name" value="Mem_trans"/>
    <property type="match status" value="2"/>
</dbReference>
<comment type="subcellular location">
    <subcellularLocation>
        <location evidence="1">Membrane</location>
        <topology evidence="1">Multi-pass membrane protein</topology>
    </subcellularLocation>
</comment>
<feature type="compositionally biased region" description="Low complexity" evidence="7">
    <location>
        <begin position="426"/>
        <end position="440"/>
    </location>
</feature>
<keyword evidence="10" id="KW-1185">Reference proteome</keyword>
<dbReference type="InterPro" id="IPR004776">
    <property type="entry name" value="Mem_transp_PIN-like"/>
</dbReference>
<keyword evidence="5 8" id="KW-1133">Transmembrane helix</keyword>
<gene>
    <name evidence="9" type="ORF">CHLRE_10g448100v5</name>
</gene>
<dbReference type="PANTHER" id="PTHR31752">
    <property type="entry name" value="AUXIN EFFLUX CARRIER COMPONENT 1B-RELATED"/>
    <property type="match status" value="1"/>
</dbReference>
<evidence type="ECO:0000256" key="5">
    <source>
        <dbReference type="ARBA" id="ARBA00022989"/>
    </source>
</evidence>
<evidence type="ECO:0000313" key="9">
    <source>
        <dbReference type="EMBL" id="PNW77705.1"/>
    </source>
</evidence>
<feature type="compositionally biased region" description="Low complexity" evidence="7">
    <location>
        <begin position="275"/>
        <end position="285"/>
    </location>
</feature>
<proteinExistence type="inferred from homology"/>
<dbReference type="GeneID" id="5724035"/>
<evidence type="ECO:0000256" key="6">
    <source>
        <dbReference type="ARBA" id="ARBA00023136"/>
    </source>
</evidence>
<accession>A0A2K3DAZ3</accession>
<dbReference type="KEGG" id="cre:CHLRE_10g448100v5"/>
<evidence type="ECO:0000256" key="8">
    <source>
        <dbReference type="SAM" id="Phobius"/>
    </source>
</evidence>
<feature type="transmembrane region" description="Helical" evidence="8">
    <location>
        <begin position="6"/>
        <end position="28"/>
    </location>
</feature>
<dbReference type="AlphaFoldDB" id="A0A2K3DAZ3"/>
<comment type="similarity">
    <text evidence="2">Belongs to the auxin efflux carrier (TC 2.A.69.1) family.</text>
</comment>
<feature type="region of interest" description="Disordered" evidence="7">
    <location>
        <begin position="426"/>
        <end position="456"/>
    </location>
</feature>
<dbReference type="OrthoDB" id="2133778at2759"/>
<dbReference type="EMBL" id="CM008971">
    <property type="protein sequence ID" value="PNW77705.1"/>
    <property type="molecule type" value="Genomic_DNA"/>
</dbReference>
<dbReference type="PANTHER" id="PTHR31752:SF18">
    <property type="entry name" value="AUXIN EFFLUX CARRIER COMPONENT 1"/>
    <property type="match status" value="1"/>
</dbReference>
<feature type="region of interest" description="Disordered" evidence="7">
    <location>
        <begin position="275"/>
        <end position="303"/>
    </location>
</feature>
<evidence type="ECO:0000256" key="7">
    <source>
        <dbReference type="SAM" id="MobiDB-lite"/>
    </source>
</evidence>
<feature type="compositionally biased region" description="Polar residues" evidence="7">
    <location>
        <begin position="378"/>
        <end position="389"/>
    </location>
</feature>
<feature type="transmembrane region" description="Helical" evidence="8">
    <location>
        <begin position="604"/>
        <end position="627"/>
    </location>
</feature>
<reference evidence="9 10" key="1">
    <citation type="journal article" date="2007" name="Science">
        <title>The Chlamydomonas genome reveals the evolution of key animal and plant functions.</title>
        <authorList>
            <person name="Merchant S.S."/>
            <person name="Prochnik S.E."/>
            <person name="Vallon O."/>
            <person name="Harris E.H."/>
            <person name="Karpowicz S.J."/>
            <person name="Witman G.B."/>
            <person name="Terry A."/>
            <person name="Salamov A."/>
            <person name="Fritz-Laylin L.K."/>
            <person name="Marechal-Drouard L."/>
            <person name="Marshall W.F."/>
            <person name="Qu L.H."/>
            <person name="Nelson D.R."/>
            <person name="Sanderfoot A.A."/>
            <person name="Spalding M.H."/>
            <person name="Kapitonov V.V."/>
            <person name="Ren Q."/>
            <person name="Ferris P."/>
            <person name="Lindquist E."/>
            <person name="Shapiro H."/>
            <person name="Lucas S.M."/>
            <person name="Grimwood J."/>
            <person name="Schmutz J."/>
            <person name="Cardol P."/>
            <person name="Cerutti H."/>
            <person name="Chanfreau G."/>
            <person name="Chen C.L."/>
            <person name="Cognat V."/>
            <person name="Croft M.T."/>
            <person name="Dent R."/>
            <person name="Dutcher S."/>
            <person name="Fernandez E."/>
            <person name="Fukuzawa H."/>
            <person name="Gonzalez-Ballester D."/>
            <person name="Gonzalez-Halphen D."/>
            <person name="Hallmann A."/>
            <person name="Hanikenne M."/>
            <person name="Hippler M."/>
            <person name="Inwood W."/>
            <person name="Jabbari K."/>
            <person name="Kalanon M."/>
            <person name="Kuras R."/>
            <person name="Lefebvre P.A."/>
            <person name="Lemaire S.D."/>
            <person name="Lobanov A.V."/>
            <person name="Lohr M."/>
            <person name="Manuell A."/>
            <person name="Meier I."/>
            <person name="Mets L."/>
            <person name="Mittag M."/>
            <person name="Mittelmeier T."/>
            <person name="Moroney J.V."/>
            <person name="Moseley J."/>
            <person name="Napoli C."/>
            <person name="Nedelcu A.M."/>
            <person name="Niyogi K."/>
            <person name="Novoselov S.V."/>
            <person name="Paulsen I.T."/>
            <person name="Pazour G."/>
            <person name="Purton S."/>
            <person name="Ral J.P."/>
            <person name="Riano-Pachon D.M."/>
            <person name="Riekhof W."/>
            <person name="Rymarquis L."/>
            <person name="Schroda M."/>
            <person name="Stern D."/>
            <person name="Umen J."/>
            <person name="Willows R."/>
            <person name="Wilson N."/>
            <person name="Zimmer S.L."/>
            <person name="Allmer J."/>
            <person name="Balk J."/>
            <person name="Bisova K."/>
            <person name="Chen C.J."/>
            <person name="Elias M."/>
            <person name="Gendler K."/>
            <person name="Hauser C."/>
            <person name="Lamb M.R."/>
            <person name="Ledford H."/>
            <person name="Long J.C."/>
            <person name="Minagawa J."/>
            <person name="Page M.D."/>
            <person name="Pan J."/>
            <person name="Pootakham W."/>
            <person name="Roje S."/>
            <person name="Rose A."/>
            <person name="Stahlberg E."/>
            <person name="Terauchi A.M."/>
            <person name="Yang P."/>
            <person name="Ball S."/>
            <person name="Bowler C."/>
            <person name="Dieckmann C.L."/>
            <person name="Gladyshev V.N."/>
            <person name="Green P."/>
            <person name="Jorgensen R."/>
            <person name="Mayfield S."/>
            <person name="Mueller-Roeber B."/>
            <person name="Rajamani S."/>
            <person name="Sayre R.T."/>
            <person name="Brokstein P."/>
            <person name="Dubchak I."/>
            <person name="Goodstein D."/>
            <person name="Hornick L."/>
            <person name="Huang Y.W."/>
            <person name="Jhaveri J."/>
            <person name="Luo Y."/>
            <person name="Martinez D."/>
            <person name="Ngau W.C."/>
            <person name="Otillar B."/>
            <person name="Poliakov A."/>
            <person name="Porter A."/>
            <person name="Szajkowski L."/>
            <person name="Werner G."/>
            <person name="Zhou K."/>
            <person name="Grigoriev I.V."/>
            <person name="Rokhsar D.S."/>
            <person name="Grossman A.R."/>
        </authorList>
    </citation>
    <scope>NUCLEOTIDE SEQUENCE [LARGE SCALE GENOMIC DNA]</scope>
    <source>
        <strain evidence="10">CC-503</strain>
    </source>
</reference>
<feature type="transmembrane region" description="Helical" evidence="8">
    <location>
        <begin position="467"/>
        <end position="487"/>
    </location>
</feature>
<dbReference type="RefSeq" id="XP_001698308.2">
    <property type="nucleotide sequence ID" value="XM_001698256.2"/>
</dbReference>